<name>A0AAX1EE49_9GAMM</name>
<feature type="region of interest" description="Disordered" evidence="1">
    <location>
        <begin position="536"/>
        <end position="557"/>
    </location>
</feature>
<dbReference type="InterPro" id="IPR025738">
    <property type="entry name" value="BatD"/>
</dbReference>
<feature type="transmembrane region" description="Helical" evidence="2">
    <location>
        <begin position="417"/>
        <end position="438"/>
    </location>
</feature>
<protein>
    <submittedName>
        <fullName evidence="5">Protein BatD</fullName>
    </submittedName>
</protein>
<keyword evidence="2" id="KW-0812">Transmembrane</keyword>
<feature type="signal peptide" evidence="3">
    <location>
        <begin position="1"/>
        <end position="22"/>
    </location>
</feature>
<dbReference type="PANTHER" id="PTHR40940:SF1">
    <property type="entry name" value="PROTEIN BATD"/>
    <property type="match status" value="1"/>
</dbReference>
<feature type="domain" description="DUF7939" evidence="4">
    <location>
        <begin position="451"/>
        <end position="535"/>
    </location>
</feature>
<feature type="region of interest" description="Disordered" evidence="1">
    <location>
        <begin position="114"/>
        <end position="137"/>
    </location>
</feature>
<evidence type="ECO:0000256" key="2">
    <source>
        <dbReference type="SAM" id="Phobius"/>
    </source>
</evidence>
<reference evidence="5 6" key="1">
    <citation type="submission" date="2019-03" db="EMBL/GenBank/DDBJ databases">
        <title>Diverse conjugative elements silence natural transformation in Legionella species.</title>
        <authorList>
            <person name="Durieux I."/>
            <person name="Ginevra C."/>
            <person name="Attaiech L."/>
            <person name="Picq K."/>
            <person name="Juan P.A."/>
            <person name="Jarraud S."/>
            <person name="Charpentier X."/>
        </authorList>
    </citation>
    <scope>NUCLEOTIDE SEQUENCE [LARGE SCALE GENOMIC DNA]</scope>
    <source>
        <strain evidence="5 6">HL-0427-4011</strain>
    </source>
</reference>
<evidence type="ECO:0000313" key="5">
    <source>
        <dbReference type="EMBL" id="QBR83124.1"/>
    </source>
</evidence>
<keyword evidence="3" id="KW-0732">Signal</keyword>
<keyword evidence="2" id="KW-0472">Membrane</keyword>
<accession>A0AAX1EE49</accession>
<dbReference type="EMBL" id="CP038254">
    <property type="protein sequence ID" value="QBR83124.1"/>
    <property type="molecule type" value="Genomic_DNA"/>
</dbReference>
<dbReference type="InterPro" id="IPR057699">
    <property type="entry name" value="DUF7939"/>
</dbReference>
<gene>
    <name evidence="5" type="ORF">E3983_01380</name>
</gene>
<proteinExistence type="predicted"/>
<dbReference type="AlphaFoldDB" id="A0AAX1EE49"/>
<feature type="compositionally biased region" description="Polar residues" evidence="1">
    <location>
        <begin position="114"/>
        <end position="125"/>
    </location>
</feature>
<evidence type="ECO:0000313" key="6">
    <source>
        <dbReference type="Proteomes" id="UP000295517"/>
    </source>
</evidence>
<dbReference type="Pfam" id="PF25607">
    <property type="entry name" value="DUF7939"/>
    <property type="match status" value="1"/>
</dbReference>
<evidence type="ECO:0000256" key="3">
    <source>
        <dbReference type="SAM" id="SignalP"/>
    </source>
</evidence>
<dbReference type="PANTHER" id="PTHR40940">
    <property type="entry name" value="PROTEIN BATD-RELATED"/>
    <property type="match status" value="1"/>
</dbReference>
<dbReference type="Pfam" id="PF13584">
    <property type="entry name" value="BatD"/>
    <property type="match status" value="1"/>
</dbReference>
<keyword evidence="2" id="KW-1133">Transmembrane helix</keyword>
<sequence length="557" mass="63258">MVSMKRVILAILFIVWSSLANAELTAELSELQVSIDETFKLTITQENVQDTDIPDLTPLQADFNILGTERSINYTLIDGQANSIKQWTILLSAKRKGKLTIPAITIGQQSTKPLTVEVTSDPSSSRARKPTTDEQQKDVLLTTEISSESPYVNQQVIYTVKLYTSRRLLDAEYQGPQIEDALLIPLGNAKRYQTMENNRVYAVEEQRYAIFPQKSGHINIASPVFKALVYDVVPQRVNVRDKNIQLSVKPIPDNYKGKYWLPAEKIHLSEHYDKHARSFIQGDTLTRTITIEGTGIPAQLMPKLNIEENGQFNIYPEKPEENNIVRQQQLVGTTTTKITYLFSKAGKITIPELRLKWFNTITGKEATAHLPSRTIEVTPATVSSQTPPPALNTDIKQTKMSSTEPTLASEKQTFLSLGWILAILFALAWFITLLFWFWQKRNPGNDKMDYKSVMKDLQLACQQNDAAKAKVSLLKWSKQHWPEARILNLTDLSKQIRDSQLKKQINLLSQSLYSHNTSQWQGDGLWRALLAFKNSKPKKSRENPLPPIHPQGGYRRD</sequence>
<dbReference type="Proteomes" id="UP000295517">
    <property type="component" value="Chromosome"/>
</dbReference>
<feature type="chain" id="PRO_5043421185" evidence="3">
    <location>
        <begin position="23"/>
        <end position="557"/>
    </location>
</feature>
<evidence type="ECO:0000259" key="4">
    <source>
        <dbReference type="Pfam" id="PF25607"/>
    </source>
</evidence>
<organism evidence="5 6">
    <name type="scientific">Legionella israelensis</name>
    <dbReference type="NCBI Taxonomy" id="454"/>
    <lineage>
        <taxon>Bacteria</taxon>
        <taxon>Pseudomonadati</taxon>
        <taxon>Pseudomonadota</taxon>
        <taxon>Gammaproteobacteria</taxon>
        <taxon>Legionellales</taxon>
        <taxon>Legionellaceae</taxon>
        <taxon>Legionella</taxon>
    </lineage>
</organism>
<evidence type="ECO:0000256" key="1">
    <source>
        <dbReference type="SAM" id="MobiDB-lite"/>
    </source>
</evidence>